<evidence type="ECO:0000256" key="6">
    <source>
        <dbReference type="ARBA" id="ARBA00022989"/>
    </source>
</evidence>
<feature type="transmembrane region" description="Helical" evidence="14">
    <location>
        <begin position="57"/>
        <end position="77"/>
    </location>
</feature>
<evidence type="ECO:0000256" key="8">
    <source>
        <dbReference type="ARBA" id="ARBA00023136"/>
    </source>
</evidence>
<evidence type="ECO:0000313" key="16">
    <source>
        <dbReference type="EMBL" id="KAG8431395.1"/>
    </source>
</evidence>
<dbReference type="GO" id="GO:0005886">
    <property type="term" value="C:plasma membrane"/>
    <property type="evidence" value="ECO:0007669"/>
    <property type="project" value="UniProtKB-SubCell"/>
</dbReference>
<feature type="transmembrane region" description="Helical" evidence="14">
    <location>
        <begin position="26"/>
        <end position="50"/>
    </location>
</feature>
<dbReference type="EMBL" id="JAACNH010000218">
    <property type="protein sequence ID" value="KAG8431395.1"/>
    <property type="molecule type" value="Genomic_DNA"/>
</dbReference>
<keyword evidence="12 13" id="KW-0807">Transducer</keyword>
<feature type="transmembrane region" description="Helical" evidence="14">
    <location>
        <begin position="139"/>
        <end position="162"/>
    </location>
</feature>
<dbReference type="PANTHER" id="PTHR26450:SF417">
    <property type="entry name" value="ODORANT RECEPTOR-RELATED"/>
    <property type="match status" value="1"/>
</dbReference>
<evidence type="ECO:0000256" key="4">
    <source>
        <dbReference type="ARBA" id="ARBA00022692"/>
    </source>
</evidence>
<name>A0A8T2IEJ3_9PIPI</name>
<dbReference type="SMART" id="SM01381">
    <property type="entry name" value="7TM_GPCR_Srsx"/>
    <property type="match status" value="1"/>
</dbReference>
<dbReference type="PANTHER" id="PTHR26450">
    <property type="entry name" value="OLFACTORY RECEPTOR 56B1-RELATED"/>
    <property type="match status" value="1"/>
</dbReference>
<protein>
    <recommendedName>
        <fullName evidence="14">Olfactory receptor</fullName>
    </recommendedName>
</protein>
<keyword evidence="7 13" id="KW-0297">G-protein coupled receptor</keyword>
<dbReference type="PROSITE" id="PS50262">
    <property type="entry name" value="G_PROTEIN_RECEP_F1_2"/>
    <property type="match status" value="1"/>
</dbReference>
<keyword evidence="10 13" id="KW-0675">Receptor</keyword>
<feature type="transmembrane region" description="Helical" evidence="14">
    <location>
        <begin position="236"/>
        <end position="259"/>
    </location>
</feature>
<proteinExistence type="inferred from homology"/>
<feature type="transmembrane region" description="Helical" evidence="14">
    <location>
        <begin position="97"/>
        <end position="119"/>
    </location>
</feature>
<dbReference type="GO" id="GO:0004984">
    <property type="term" value="F:olfactory receptor activity"/>
    <property type="evidence" value="ECO:0007669"/>
    <property type="project" value="InterPro"/>
</dbReference>
<dbReference type="InterPro" id="IPR050402">
    <property type="entry name" value="OR51/52/56-like"/>
</dbReference>
<dbReference type="Proteomes" id="UP000812440">
    <property type="component" value="Unassembled WGS sequence"/>
</dbReference>
<evidence type="ECO:0000256" key="5">
    <source>
        <dbReference type="ARBA" id="ARBA00022725"/>
    </source>
</evidence>
<evidence type="ECO:0000259" key="15">
    <source>
        <dbReference type="PROSITE" id="PS50262"/>
    </source>
</evidence>
<dbReference type="GO" id="GO:0004930">
    <property type="term" value="F:G protein-coupled receptor activity"/>
    <property type="evidence" value="ECO:0007669"/>
    <property type="project" value="UniProtKB-KW"/>
</dbReference>
<comment type="caution">
    <text evidence="16">The sequence shown here is derived from an EMBL/GenBank/DDBJ whole genome shotgun (WGS) entry which is preliminary data.</text>
</comment>
<evidence type="ECO:0000313" key="17">
    <source>
        <dbReference type="Proteomes" id="UP000812440"/>
    </source>
</evidence>
<comment type="similarity">
    <text evidence="13">Belongs to the G-protein coupled receptor 1 family.</text>
</comment>
<dbReference type="AlphaFoldDB" id="A0A8T2IEJ3"/>
<keyword evidence="5 14" id="KW-0552">Olfaction</keyword>
<keyword evidence="2 14" id="KW-1003">Cell membrane</keyword>
<keyword evidence="3 14" id="KW-0716">Sensory transduction</keyword>
<accession>A0A8T2IEJ3</accession>
<feature type="transmembrane region" description="Helical" evidence="14">
    <location>
        <begin position="271"/>
        <end position="293"/>
    </location>
</feature>
<reference evidence="16" key="1">
    <citation type="thesis" date="2020" institute="ProQuest LLC" country="789 East Eisenhower Parkway, Ann Arbor, MI, USA">
        <title>Comparative Genomics and Chromosome Evolution.</title>
        <authorList>
            <person name="Mudd A.B."/>
        </authorList>
    </citation>
    <scope>NUCLEOTIDE SEQUENCE</scope>
    <source>
        <strain evidence="16">Female2</strain>
        <tissue evidence="16">Blood</tissue>
    </source>
</reference>
<keyword evidence="6 14" id="KW-1133">Transmembrane helix</keyword>
<evidence type="ECO:0000256" key="11">
    <source>
        <dbReference type="ARBA" id="ARBA00023180"/>
    </source>
</evidence>
<evidence type="ECO:0000256" key="12">
    <source>
        <dbReference type="ARBA" id="ARBA00023224"/>
    </source>
</evidence>
<organism evidence="16 17">
    <name type="scientific">Hymenochirus boettgeri</name>
    <name type="common">Congo dwarf clawed frog</name>
    <dbReference type="NCBI Taxonomy" id="247094"/>
    <lineage>
        <taxon>Eukaryota</taxon>
        <taxon>Metazoa</taxon>
        <taxon>Chordata</taxon>
        <taxon>Craniata</taxon>
        <taxon>Vertebrata</taxon>
        <taxon>Euteleostomi</taxon>
        <taxon>Amphibia</taxon>
        <taxon>Batrachia</taxon>
        <taxon>Anura</taxon>
        <taxon>Pipoidea</taxon>
        <taxon>Pipidae</taxon>
        <taxon>Pipinae</taxon>
        <taxon>Hymenochirus</taxon>
    </lineage>
</organism>
<keyword evidence="17" id="KW-1185">Reference proteome</keyword>
<evidence type="ECO:0000256" key="14">
    <source>
        <dbReference type="RuleBase" id="RU363047"/>
    </source>
</evidence>
<evidence type="ECO:0000256" key="13">
    <source>
        <dbReference type="RuleBase" id="RU000688"/>
    </source>
</evidence>
<dbReference type="OrthoDB" id="6144223at2759"/>
<evidence type="ECO:0000256" key="7">
    <source>
        <dbReference type="ARBA" id="ARBA00023040"/>
    </source>
</evidence>
<dbReference type="SUPFAM" id="SSF81321">
    <property type="entry name" value="Family A G protein-coupled receptor-like"/>
    <property type="match status" value="1"/>
</dbReference>
<evidence type="ECO:0000256" key="9">
    <source>
        <dbReference type="ARBA" id="ARBA00023157"/>
    </source>
</evidence>
<comment type="subcellular location">
    <subcellularLocation>
        <location evidence="1 14">Cell membrane</location>
        <topology evidence="1 14">Multi-pass membrane protein</topology>
    </subcellularLocation>
</comment>
<evidence type="ECO:0000256" key="2">
    <source>
        <dbReference type="ARBA" id="ARBA00022475"/>
    </source>
</evidence>
<feature type="transmembrane region" description="Helical" evidence="14">
    <location>
        <begin position="193"/>
        <end position="224"/>
    </location>
</feature>
<dbReference type="Pfam" id="PF13853">
    <property type="entry name" value="7tm_4"/>
    <property type="match status" value="1"/>
</dbReference>
<dbReference type="Gene3D" id="1.20.1070.10">
    <property type="entry name" value="Rhodopsin 7-helix transmembrane proteins"/>
    <property type="match status" value="1"/>
</dbReference>
<dbReference type="PROSITE" id="PS00237">
    <property type="entry name" value="G_PROTEIN_RECEP_F1_1"/>
    <property type="match status" value="1"/>
</dbReference>
<dbReference type="PRINTS" id="PR00245">
    <property type="entry name" value="OLFACTORYR"/>
</dbReference>
<evidence type="ECO:0000256" key="10">
    <source>
        <dbReference type="ARBA" id="ARBA00023170"/>
    </source>
</evidence>
<evidence type="ECO:0000256" key="1">
    <source>
        <dbReference type="ARBA" id="ARBA00004651"/>
    </source>
</evidence>
<keyword evidence="9" id="KW-1015">Disulfide bond</keyword>
<gene>
    <name evidence="16" type="ORF">GDO86_018899</name>
</gene>
<evidence type="ECO:0000256" key="3">
    <source>
        <dbReference type="ARBA" id="ARBA00022606"/>
    </source>
</evidence>
<sequence>MTNQSAVSEFILLGFPGLQKNFDAPISITMFFVYNISFIANSTVTLLIILKRSLHQPMYIIIGNLALSDLLFDTITLPKIIARYWFGSGSISFASCVFQMFCVHFLASLDSFIIMLMAIDRYIAICSPLRYHNIIRNKLVFLLCSFFWILAAIFISCTSVLIARLPYCGPNKIRNCYCNNISLSSLACADNSFVIWLGFVFAMSVLLIPLGIIILTYIFILRAVHLLARDENWQKAFYTCTTHLFVIALYYTPRIFVYITTQIPLTLNADINVLLLCLYTFIPHVANPIIYCLRTKDIRDILKQTLKLRLGLKINHNSK</sequence>
<keyword evidence="4 13" id="KW-0812">Transmembrane</keyword>
<dbReference type="InterPro" id="IPR017452">
    <property type="entry name" value="GPCR_Rhodpsn_7TM"/>
</dbReference>
<dbReference type="InterPro" id="IPR000725">
    <property type="entry name" value="Olfact_rcpt"/>
</dbReference>
<keyword evidence="8 14" id="KW-0472">Membrane</keyword>
<feature type="domain" description="G-protein coupled receptors family 1 profile" evidence="15">
    <location>
        <begin position="40"/>
        <end position="291"/>
    </location>
</feature>
<dbReference type="PRINTS" id="PR00237">
    <property type="entry name" value="GPCRRHODOPSN"/>
</dbReference>
<keyword evidence="11" id="KW-0325">Glycoprotein</keyword>
<dbReference type="FunFam" id="1.20.1070.10:FF:000024">
    <property type="entry name" value="Olfactory receptor"/>
    <property type="match status" value="1"/>
</dbReference>
<dbReference type="InterPro" id="IPR000276">
    <property type="entry name" value="GPCR_Rhodpsn"/>
</dbReference>